<protein>
    <submittedName>
        <fullName evidence="2">Uncharacterized protein</fullName>
    </submittedName>
</protein>
<dbReference type="Proteomes" id="UP000215137">
    <property type="component" value="Chromosome"/>
</dbReference>
<keyword evidence="1" id="KW-0812">Transmembrane</keyword>
<organism evidence="2 3">
    <name type="scientific">Cytobacillus kochii</name>
    <dbReference type="NCBI Taxonomy" id="859143"/>
    <lineage>
        <taxon>Bacteria</taxon>
        <taxon>Bacillati</taxon>
        <taxon>Bacillota</taxon>
        <taxon>Bacilli</taxon>
        <taxon>Bacillales</taxon>
        <taxon>Bacillaceae</taxon>
        <taxon>Cytobacillus</taxon>
    </lineage>
</organism>
<feature type="transmembrane region" description="Helical" evidence="1">
    <location>
        <begin position="171"/>
        <end position="191"/>
    </location>
</feature>
<evidence type="ECO:0000256" key="1">
    <source>
        <dbReference type="SAM" id="Phobius"/>
    </source>
</evidence>
<gene>
    <name evidence="2" type="ORF">CKF48_15085</name>
</gene>
<dbReference type="EMBL" id="CP022983">
    <property type="protein sequence ID" value="ASV68512.1"/>
    <property type="molecule type" value="Genomic_DNA"/>
</dbReference>
<accession>A0A248TK55</accession>
<evidence type="ECO:0000313" key="2">
    <source>
        <dbReference type="EMBL" id="ASV68512.1"/>
    </source>
</evidence>
<keyword evidence="1" id="KW-0472">Membrane</keyword>
<evidence type="ECO:0000313" key="3">
    <source>
        <dbReference type="Proteomes" id="UP000215137"/>
    </source>
</evidence>
<keyword evidence="3" id="KW-1185">Reference proteome</keyword>
<feature type="transmembrane region" description="Helical" evidence="1">
    <location>
        <begin position="141"/>
        <end position="162"/>
    </location>
</feature>
<dbReference type="KEGG" id="bko:CKF48_15085"/>
<proteinExistence type="predicted"/>
<sequence length="197" mass="20576">MIISGEKLVISGAIILAIGAVVEGIGQTESSFTGTDLGKDLIVEGNSVEAFGNSLQAVGRTLLLNDKREVTPSELYTITGAWLEAAGNTGNAVGISIELSGLEEDGILIDTLGSEVQGLGAGLEAYGAYISEDSNFRALGILGNGLISFGSFVVAIGNIFILNNFRDKGDLILFIGSWLQVIGSFILIFAINKEFVT</sequence>
<dbReference type="RefSeq" id="WP_095372082.1">
    <property type="nucleotide sequence ID" value="NZ_CP022983.1"/>
</dbReference>
<dbReference type="OrthoDB" id="2869857at2"/>
<keyword evidence="1" id="KW-1133">Transmembrane helix</keyword>
<dbReference type="AlphaFoldDB" id="A0A248TK55"/>
<dbReference type="InterPro" id="IPR054224">
    <property type="entry name" value="DUF6944"/>
</dbReference>
<name>A0A248TK55_9BACI</name>
<reference evidence="2 3" key="1">
    <citation type="submission" date="2017-08" db="EMBL/GenBank/DDBJ databases">
        <title>Complete Genome Sequence of Bacillus kochii Oregon-R-modENCODE STRAIN BDGP4, isolated from Drosophila melanogaster gut.</title>
        <authorList>
            <person name="Wan K.H."/>
            <person name="Yu C."/>
            <person name="Park S."/>
            <person name="Hammonds A.S."/>
            <person name="Booth B.W."/>
            <person name="Celniker S.E."/>
        </authorList>
    </citation>
    <scope>NUCLEOTIDE SEQUENCE [LARGE SCALE GENOMIC DNA]</scope>
    <source>
        <strain evidence="2 3">BDGP4</strain>
    </source>
</reference>
<dbReference type="Pfam" id="PF22116">
    <property type="entry name" value="DUF6944"/>
    <property type="match status" value="1"/>
</dbReference>